<evidence type="ECO:0000313" key="6">
    <source>
        <dbReference type="Proteomes" id="UP001595526"/>
    </source>
</evidence>
<comment type="similarity">
    <text evidence="1">Belongs to the peptidase S66 family.</text>
</comment>
<dbReference type="InterPro" id="IPR040449">
    <property type="entry name" value="Peptidase_S66_N"/>
</dbReference>
<dbReference type="InterPro" id="IPR003507">
    <property type="entry name" value="S66_fam"/>
</dbReference>
<dbReference type="InterPro" id="IPR027461">
    <property type="entry name" value="Carboxypeptidase_A_C_sf"/>
</dbReference>
<organism evidence="5 6">
    <name type="scientific">Parapedobacter deserti</name>
    <dbReference type="NCBI Taxonomy" id="1912957"/>
    <lineage>
        <taxon>Bacteria</taxon>
        <taxon>Pseudomonadati</taxon>
        <taxon>Bacteroidota</taxon>
        <taxon>Sphingobacteriia</taxon>
        <taxon>Sphingobacteriales</taxon>
        <taxon>Sphingobacteriaceae</taxon>
        <taxon>Parapedobacter</taxon>
    </lineage>
</organism>
<evidence type="ECO:0000259" key="4">
    <source>
        <dbReference type="Pfam" id="PF17676"/>
    </source>
</evidence>
<dbReference type="PIRSF" id="PIRSF028757">
    <property type="entry name" value="LD-carboxypeptidase"/>
    <property type="match status" value="1"/>
</dbReference>
<dbReference type="Pfam" id="PF17676">
    <property type="entry name" value="Peptidase_S66C"/>
    <property type="match status" value="1"/>
</dbReference>
<evidence type="ECO:0000313" key="5">
    <source>
        <dbReference type="EMBL" id="MFC3198077.1"/>
    </source>
</evidence>
<dbReference type="PANTHER" id="PTHR30237">
    <property type="entry name" value="MURAMOYLTETRAPEPTIDE CARBOXYPEPTIDASE"/>
    <property type="match status" value="1"/>
</dbReference>
<name>A0ABV7JLI9_9SPHI</name>
<dbReference type="Pfam" id="PF02016">
    <property type="entry name" value="Peptidase_S66"/>
    <property type="match status" value="1"/>
</dbReference>
<feature type="domain" description="LD-carboxypeptidase N-terminal" evidence="3">
    <location>
        <begin position="13"/>
        <end position="132"/>
    </location>
</feature>
<dbReference type="CDD" id="cd07062">
    <property type="entry name" value="Peptidase_S66_mccF_like"/>
    <property type="match status" value="1"/>
</dbReference>
<accession>A0ABV7JLI9</accession>
<dbReference type="EMBL" id="JBHRTA010000030">
    <property type="protein sequence ID" value="MFC3198077.1"/>
    <property type="molecule type" value="Genomic_DNA"/>
</dbReference>
<evidence type="ECO:0000259" key="3">
    <source>
        <dbReference type="Pfam" id="PF02016"/>
    </source>
</evidence>
<proteinExistence type="inferred from homology"/>
<reference evidence="6" key="1">
    <citation type="journal article" date="2019" name="Int. J. Syst. Evol. Microbiol.">
        <title>The Global Catalogue of Microorganisms (GCM) 10K type strain sequencing project: providing services to taxonomists for standard genome sequencing and annotation.</title>
        <authorList>
            <consortium name="The Broad Institute Genomics Platform"/>
            <consortium name="The Broad Institute Genome Sequencing Center for Infectious Disease"/>
            <person name="Wu L."/>
            <person name="Ma J."/>
        </authorList>
    </citation>
    <scope>NUCLEOTIDE SEQUENCE [LARGE SCALE GENOMIC DNA]</scope>
    <source>
        <strain evidence="6">KCTC 52416</strain>
    </source>
</reference>
<dbReference type="InterPro" id="IPR029062">
    <property type="entry name" value="Class_I_gatase-like"/>
</dbReference>
<comment type="caution">
    <text evidence="5">The sequence shown here is derived from an EMBL/GenBank/DDBJ whole genome shotgun (WGS) entry which is preliminary data.</text>
</comment>
<keyword evidence="6" id="KW-1185">Reference proteome</keyword>
<dbReference type="SUPFAM" id="SSF141986">
    <property type="entry name" value="LD-carboxypeptidase A C-terminal domain-like"/>
    <property type="match status" value="1"/>
</dbReference>
<evidence type="ECO:0000256" key="2">
    <source>
        <dbReference type="ARBA" id="ARBA00022801"/>
    </source>
</evidence>
<dbReference type="InterPro" id="IPR027478">
    <property type="entry name" value="LdcA_N"/>
</dbReference>
<gene>
    <name evidence="5" type="ORF">ACFOET_10695</name>
</gene>
<protein>
    <submittedName>
        <fullName evidence="5">LD-carboxypeptidase</fullName>
    </submittedName>
</protein>
<keyword evidence="2" id="KW-0378">Hydrolase</keyword>
<dbReference type="Gene3D" id="3.50.30.60">
    <property type="entry name" value="LD-carboxypeptidase A C-terminal domain-like"/>
    <property type="match status" value="1"/>
</dbReference>
<evidence type="ECO:0000256" key="1">
    <source>
        <dbReference type="ARBA" id="ARBA00010233"/>
    </source>
</evidence>
<dbReference type="PANTHER" id="PTHR30237:SF6">
    <property type="entry name" value="CARBOXYPEPTIDASE YOCD-RELATED"/>
    <property type="match status" value="1"/>
</dbReference>
<dbReference type="Proteomes" id="UP001595526">
    <property type="component" value="Unassembled WGS sequence"/>
</dbReference>
<dbReference type="Gene3D" id="3.40.50.10740">
    <property type="entry name" value="Class I glutamine amidotransferase-like"/>
    <property type="match status" value="1"/>
</dbReference>
<dbReference type="InterPro" id="IPR040921">
    <property type="entry name" value="Peptidase_S66C"/>
</dbReference>
<dbReference type="RefSeq" id="WP_379022381.1">
    <property type="nucleotide sequence ID" value="NZ_JBHRTA010000030.1"/>
</dbReference>
<dbReference type="SUPFAM" id="SSF52317">
    <property type="entry name" value="Class I glutamine amidotransferase-like"/>
    <property type="match status" value="1"/>
</dbReference>
<feature type="domain" description="LD-carboxypeptidase C-terminal" evidence="4">
    <location>
        <begin position="194"/>
        <end position="306"/>
    </location>
</feature>
<sequence>MIPPKLKAGDNLRVIAPSHSFSKKFTKEMRERTAERFAALGLKVSYGKYVDETDDFKTATIEHRMEDLHGAFADSSVQAIIPAKGGASASQLLKYLDYDLIKSNPKIFCGLSDITELANAINAQTELVTYYGPHYTMAGASMLIDYSIDYFKKAFLSQEPFQVSPSKYYSNTEWSKEVILNDGFWLINKGEVEARCIGGNLRTISLTIGSDYVPKLEGKIVFLEDNKIIDYRGVQKELQAILNHPKGDKIAGLIFGRFQVQTGMTKDLLTKIIKSKKELENVPVIGNVDFGHTIPMVSLPIGGSIRMVAKNDADIKLEIVNH</sequence>